<dbReference type="Pfam" id="PF01636">
    <property type="entry name" value="APH"/>
    <property type="match status" value="1"/>
</dbReference>
<keyword evidence="2" id="KW-0808">Transferase</keyword>
<gene>
    <name evidence="2" type="ORF">SAMN05443507_102154</name>
</gene>
<keyword evidence="3" id="KW-1185">Reference proteome</keyword>
<reference evidence="3" key="1">
    <citation type="submission" date="2016-11" db="EMBL/GenBank/DDBJ databases">
        <authorList>
            <person name="Varghese N."/>
            <person name="Submissions S."/>
        </authorList>
    </citation>
    <scope>NUCLEOTIDE SEQUENCE [LARGE SCALE GENOMIC DNA]</scope>
    <source>
        <strain evidence="3">USBA-503</strain>
    </source>
</reference>
<accession>A0A1M6LBF3</accession>
<evidence type="ECO:0000313" key="3">
    <source>
        <dbReference type="Proteomes" id="UP000184016"/>
    </source>
</evidence>
<proteinExistence type="predicted"/>
<organism evidence="2 3">
    <name type="scientific">Alicyclobacillus tolerans</name>
    <dbReference type="NCBI Taxonomy" id="90970"/>
    <lineage>
        <taxon>Bacteria</taxon>
        <taxon>Bacillati</taxon>
        <taxon>Bacillota</taxon>
        <taxon>Bacilli</taxon>
        <taxon>Bacillales</taxon>
        <taxon>Alicyclobacillaceae</taxon>
        <taxon>Alicyclobacillus</taxon>
    </lineage>
</organism>
<dbReference type="Proteomes" id="UP000184016">
    <property type="component" value="Unassembled WGS sequence"/>
</dbReference>
<dbReference type="InterPro" id="IPR052898">
    <property type="entry name" value="ACAD10-like"/>
</dbReference>
<dbReference type="AlphaFoldDB" id="A0A1M6LBF3"/>
<name>A0A1M6LBF3_9BACL</name>
<dbReference type="GO" id="GO:0016301">
    <property type="term" value="F:kinase activity"/>
    <property type="evidence" value="ECO:0007669"/>
    <property type="project" value="UniProtKB-KW"/>
</dbReference>
<dbReference type="PANTHER" id="PTHR47829:SF1">
    <property type="entry name" value="HAD FAMILY PHOSPHATASE"/>
    <property type="match status" value="1"/>
</dbReference>
<dbReference type="Gene3D" id="3.90.1200.10">
    <property type="match status" value="1"/>
</dbReference>
<keyword evidence="2" id="KW-0418">Kinase</keyword>
<dbReference type="InterPro" id="IPR041726">
    <property type="entry name" value="ACAD10_11_N"/>
</dbReference>
<dbReference type="CDD" id="cd05154">
    <property type="entry name" value="ACAD10_11_N-like"/>
    <property type="match status" value="1"/>
</dbReference>
<dbReference type="PANTHER" id="PTHR47829">
    <property type="entry name" value="HYDROLASE, PUTATIVE (AFU_ORTHOLOGUE AFUA_1G12880)-RELATED"/>
    <property type="match status" value="1"/>
</dbReference>
<protein>
    <submittedName>
        <fullName evidence="2">Predicted kinase, aminoglycoside phosphotransferase (APT) family</fullName>
    </submittedName>
</protein>
<dbReference type="SUPFAM" id="SSF56112">
    <property type="entry name" value="Protein kinase-like (PK-like)"/>
    <property type="match status" value="1"/>
</dbReference>
<evidence type="ECO:0000259" key="1">
    <source>
        <dbReference type="Pfam" id="PF01636"/>
    </source>
</evidence>
<dbReference type="EMBL" id="FRAF01000002">
    <property type="protein sequence ID" value="SHJ68483.1"/>
    <property type="molecule type" value="Genomic_DNA"/>
</dbReference>
<sequence length="359" mass="41110">MDKLSSPVPGTIAMRPGEELDVQRIRNWLIQQDGKQSYAHLQIYQFPSGASNLTYLLQNDDWFAVLRRPPFGPLPPKAHDMVREFEFLHALHPHFPLAPQPYWLEHSGEVLGVPFYVMEFRKGVTIDRKFPVDWPTHEEIGQQLSKSLVDALVDLHSIDASDESLAHFGHPQGFLERQVKGWIERYERAKTDDYSDASTLMDWLSHSLPASESFTMIHNDYKLNNLLVSYNDGLIRVTGIVDWEMATIGDPLLDLAVALSYWVDADDPIEMQQWLPTVTTQKGFFSRQQLIEAYAKKSGRNVANLPYYQIFAYFKLAVILQQIYARYKKGATRDERFRSFGAAVAFLIQHAAHLAKQAG</sequence>
<feature type="domain" description="Aminoglycoside phosphotransferase" evidence="1">
    <location>
        <begin position="45"/>
        <end position="269"/>
    </location>
</feature>
<dbReference type="InterPro" id="IPR011009">
    <property type="entry name" value="Kinase-like_dom_sf"/>
</dbReference>
<dbReference type="STRING" id="1830138.SAMN05443507_102154"/>
<evidence type="ECO:0000313" key="2">
    <source>
        <dbReference type="EMBL" id="SHJ68483.1"/>
    </source>
</evidence>
<dbReference type="Gene3D" id="3.30.200.20">
    <property type="entry name" value="Phosphorylase Kinase, domain 1"/>
    <property type="match status" value="1"/>
</dbReference>
<dbReference type="InterPro" id="IPR002575">
    <property type="entry name" value="Aminoglycoside_PTrfase"/>
</dbReference>